<dbReference type="Pfam" id="PF04446">
    <property type="entry name" value="Thg1"/>
    <property type="match status" value="1"/>
</dbReference>
<dbReference type="InParanoid" id="A0A1D2VE37"/>
<feature type="binding site" evidence="16">
    <location>
        <position position="29"/>
    </location>
    <ligand>
        <name>Mg(2+)</name>
        <dbReference type="ChEBI" id="CHEBI:18420"/>
        <label>1</label>
        <note>catalytic</note>
    </ligand>
</feature>
<comment type="cofactor">
    <cofactor evidence="16">
        <name>Mg(2+)</name>
        <dbReference type="ChEBI" id="CHEBI:18420"/>
    </cofactor>
    <text evidence="16">Binds 2 magnesium ions per subunit.</text>
</comment>
<feature type="binding site" evidence="16">
    <location>
        <position position="76"/>
    </location>
    <ligand>
        <name>Mg(2+)</name>
        <dbReference type="ChEBI" id="CHEBI:18420"/>
        <label>2</label>
        <note>catalytic</note>
    </ligand>
</feature>
<dbReference type="OrthoDB" id="62560at2759"/>
<feature type="binding site" evidence="16">
    <location>
        <position position="29"/>
    </location>
    <ligand>
        <name>Mg(2+)</name>
        <dbReference type="ChEBI" id="CHEBI:18420"/>
        <label>2</label>
        <note>catalytic</note>
    </ligand>
</feature>
<accession>A0A1D2VE37</accession>
<evidence type="ECO:0000313" key="19">
    <source>
        <dbReference type="EMBL" id="ODV59852.1"/>
    </source>
</evidence>
<dbReference type="InterPro" id="IPR007537">
    <property type="entry name" value="tRNAHis_GuaTrfase_Thg1"/>
</dbReference>
<feature type="domain" description="Thg1 C-terminal" evidence="18">
    <location>
        <begin position="140"/>
        <end position="274"/>
    </location>
</feature>
<evidence type="ECO:0000256" key="11">
    <source>
        <dbReference type="ARBA" id="ARBA00023134"/>
    </source>
</evidence>
<dbReference type="PANTHER" id="PTHR12729:SF6">
    <property type="entry name" value="TRNA(HIS) GUANYLYLTRANSFERASE-RELATED"/>
    <property type="match status" value="1"/>
</dbReference>
<dbReference type="EC" id="2.7.7.79" evidence="3 14"/>
<dbReference type="FunCoup" id="A0A1D2VE37">
    <property type="interactions" value="751"/>
</dbReference>
<dbReference type="AlphaFoldDB" id="A0A1D2VE37"/>
<dbReference type="GO" id="GO:0005525">
    <property type="term" value="F:GTP binding"/>
    <property type="evidence" value="ECO:0007669"/>
    <property type="project" value="UniProtKB-UniRule"/>
</dbReference>
<comment type="catalytic activity">
    <reaction evidence="13 14">
        <text>a 5'-end ribonucleotide-tRNA(His) + GTP + ATP + H2O = a 5'-end phospho-guanosine-ribonucleotide-tRNA(His) + AMP + 2 diphosphate + H(+)</text>
        <dbReference type="Rhea" id="RHEA:54564"/>
        <dbReference type="Rhea" id="RHEA-COMP:14193"/>
        <dbReference type="Rhea" id="RHEA-COMP:14917"/>
        <dbReference type="ChEBI" id="CHEBI:15377"/>
        <dbReference type="ChEBI" id="CHEBI:15378"/>
        <dbReference type="ChEBI" id="CHEBI:30616"/>
        <dbReference type="ChEBI" id="CHEBI:33019"/>
        <dbReference type="ChEBI" id="CHEBI:37565"/>
        <dbReference type="ChEBI" id="CHEBI:138282"/>
        <dbReference type="ChEBI" id="CHEBI:141847"/>
        <dbReference type="ChEBI" id="CHEBI:456215"/>
        <dbReference type="EC" id="2.7.7.79"/>
    </reaction>
</comment>
<evidence type="ECO:0000259" key="17">
    <source>
        <dbReference type="Pfam" id="PF04446"/>
    </source>
</evidence>
<dbReference type="InterPro" id="IPR025845">
    <property type="entry name" value="Thg1_C_dom"/>
</dbReference>
<evidence type="ECO:0000259" key="18">
    <source>
        <dbReference type="Pfam" id="PF14413"/>
    </source>
</evidence>
<evidence type="ECO:0000256" key="12">
    <source>
        <dbReference type="ARBA" id="ARBA00032480"/>
    </source>
</evidence>
<organism evidence="19 20">
    <name type="scientific">Ascoidea rubescens DSM 1968</name>
    <dbReference type="NCBI Taxonomy" id="1344418"/>
    <lineage>
        <taxon>Eukaryota</taxon>
        <taxon>Fungi</taxon>
        <taxon>Dikarya</taxon>
        <taxon>Ascomycota</taxon>
        <taxon>Saccharomycotina</taxon>
        <taxon>Saccharomycetes</taxon>
        <taxon>Ascoideaceae</taxon>
        <taxon>Ascoidea</taxon>
    </lineage>
</organism>
<evidence type="ECO:0000256" key="3">
    <source>
        <dbReference type="ARBA" id="ARBA00012511"/>
    </source>
</evidence>
<dbReference type="STRING" id="1344418.A0A1D2VE37"/>
<feature type="binding site" evidence="16">
    <location>
        <position position="30"/>
    </location>
    <ligand>
        <name>Mg(2+)</name>
        <dbReference type="ChEBI" id="CHEBI:18420"/>
        <label>1</label>
        <note>catalytic</note>
    </ligand>
</feature>
<dbReference type="GO" id="GO:0008193">
    <property type="term" value="F:tRNA guanylyltransferase activity"/>
    <property type="evidence" value="ECO:0007669"/>
    <property type="project" value="UniProtKB-UniRule"/>
</dbReference>
<evidence type="ECO:0000256" key="2">
    <source>
        <dbReference type="ARBA" id="ARBA00010113"/>
    </source>
</evidence>
<gene>
    <name evidence="19" type="ORF">ASCRUDRAFT_107513</name>
</gene>
<evidence type="ECO:0000256" key="9">
    <source>
        <dbReference type="ARBA" id="ARBA00022741"/>
    </source>
</evidence>
<evidence type="ECO:0000256" key="4">
    <source>
        <dbReference type="ARBA" id="ARBA00015443"/>
    </source>
</evidence>
<keyword evidence="6 14" id="KW-0819">tRNA processing</keyword>
<evidence type="ECO:0000256" key="7">
    <source>
        <dbReference type="ARBA" id="ARBA00022695"/>
    </source>
</evidence>
<keyword evidence="8 14" id="KW-0479">Metal-binding</keyword>
<dbReference type="PANTHER" id="PTHR12729">
    <property type="entry name" value="TRNA(HIS) GUANYLYLTRANSFERASE-RELATED"/>
    <property type="match status" value="1"/>
</dbReference>
<evidence type="ECO:0000256" key="15">
    <source>
        <dbReference type="PIRSR" id="PIRSR028980-1"/>
    </source>
</evidence>
<evidence type="ECO:0000256" key="16">
    <source>
        <dbReference type="PIRSR" id="PIRSR028980-2"/>
    </source>
</evidence>
<protein>
    <recommendedName>
        <fullName evidence="4 14">tRNA(His) guanylyltransferase</fullName>
        <ecNumber evidence="3 14">2.7.7.79</ecNumber>
    </recommendedName>
    <alternativeName>
        <fullName evidence="12 14">tRNA-histidine guanylyltransferase</fullName>
    </alternativeName>
</protein>
<keyword evidence="9 14" id="KW-0547">Nucleotide-binding</keyword>
<feature type="binding site" evidence="15">
    <location>
        <begin position="75"/>
        <end position="76"/>
    </location>
    <ligand>
        <name>GTP</name>
        <dbReference type="ChEBI" id="CHEBI:37565"/>
    </ligand>
</feature>
<reference evidence="20" key="1">
    <citation type="submission" date="2016-05" db="EMBL/GenBank/DDBJ databases">
        <title>Comparative genomics of biotechnologically important yeasts.</title>
        <authorList>
            <consortium name="DOE Joint Genome Institute"/>
            <person name="Riley R."/>
            <person name="Haridas S."/>
            <person name="Wolfe K.H."/>
            <person name="Lopes M.R."/>
            <person name="Hittinger C.T."/>
            <person name="Goker M."/>
            <person name="Salamov A."/>
            <person name="Wisecaver J."/>
            <person name="Long T.M."/>
            <person name="Aerts A.L."/>
            <person name="Barry K."/>
            <person name="Choi C."/>
            <person name="Clum A."/>
            <person name="Coughlan A.Y."/>
            <person name="Deshpande S."/>
            <person name="Douglass A.P."/>
            <person name="Hanson S.J."/>
            <person name="Klenk H.-P."/>
            <person name="Labutti K."/>
            <person name="Lapidus A."/>
            <person name="Lindquist E."/>
            <person name="Lipzen A."/>
            <person name="Meier-Kolthoff J.P."/>
            <person name="Ohm R.A."/>
            <person name="Otillar R.P."/>
            <person name="Pangilinan J."/>
            <person name="Peng Y."/>
            <person name="Rokas A."/>
            <person name="Rosa C.A."/>
            <person name="Scheuner C."/>
            <person name="Sibirny A.A."/>
            <person name="Slot J.C."/>
            <person name="Stielow J.B."/>
            <person name="Sun H."/>
            <person name="Kurtzman C.P."/>
            <person name="Blackwell M."/>
            <person name="Grigoriev I.V."/>
            <person name="Jeffries T.W."/>
        </authorList>
    </citation>
    <scope>NUCLEOTIDE SEQUENCE [LARGE SCALE GENOMIC DNA]</scope>
    <source>
        <strain evidence="20">DSM 1968</strain>
    </source>
</reference>
<evidence type="ECO:0000256" key="14">
    <source>
        <dbReference type="PIRNR" id="PIRNR028980"/>
    </source>
</evidence>
<dbReference type="RefSeq" id="XP_020046159.1">
    <property type="nucleotide sequence ID" value="XM_020188687.1"/>
</dbReference>
<evidence type="ECO:0000256" key="13">
    <source>
        <dbReference type="ARBA" id="ARBA00047281"/>
    </source>
</evidence>
<dbReference type="InterPro" id="IPR024956">
    <property type="entry name" value="tRNAHis_GuaTrfase_cat"/>
</dbReference>
<feature type="domain" description="tRNAHis guanylyltransferase catalytic" evidence="17">
    <location>
        <begin position="6"/>
        <end position="137"/>
    </location>
</feature>
<dbReference type="PIRSF" id="PIRSF028980">
    <property type="entry name" value="tRNAHis_guanylyltransferase"/>
    <property type="match status" value="1"/>
</dbReference>
<dbReference type="GO" id="GO:0000287">
    <property type="term" value="F:magnesium ion binding"/>
    <property type="evidence" value="ECO:0007669"/>
    <property type="project" value="UniProtKB-UniRule"/>
</dbReference>
<comment type="function">
    <text evidence="1 14">Adds a GMP to the 5'-end of tRNA(His) after transcription and RNase P cleavage.</text>
</comment>
<comment type="similarity">
    <text evidence="2 14">Belongs to the tRNA(His) guanylyltransferase family.</text>
</comment>
<dbReference type="GO" id="GO:0042802">
    <property type="term" value="F:identical protein binding"/>
    <property type="evidence" value="ECO:0007669"/>
    <property type="project" value="EnsemblFungi"/>
</dbReference>
<dbReference type="Pfam" id="PF14413">
    <property type="entry name" value="Thg1C"/>
    <property type="match status" value="1"/>
</dbReference>
<dbReference type="GO" id="GO:0006400">
    <property type="term" value="P:tRNA modification"/>
    <property type="evidence" value="ECO:0007669"/>
    <property type="project" value="UniProtKB-UniRule"/>
</dbReference>
<evidence type="ECO:0000256" key="10">
    <source>
        <dbReference type="ARBA" id="ARBA00022842"/>
    </source>
</evidence>
<evidence type="ECO:0000256" key="1">
    <source>
        <dbReference type="ARBA" id="ARBA00002939"/>
    </source>
</evidence>
<evidence type="ECO:0000256" key="5">
    <source>
        <dbReference type="ARBA" id="ARBA00022679"/>
    </source>
</evidence>
<evidence type="ECO:0000256" key="8">
    <source>
        <dbReference type="ARBA" id="ARBA00022723"/>
    </source>
</evidence>
<keyword evidence="7 14" id="KW-0548">Nucleotidyltransferase</keyword>
<dbReference type="EMBL" id="KV454484">
    <property type="protein sequence ID" value="ODV59852.1"/>
    <property type="molecule type" value="Genomic_DNA"/>
</dbReference>
<dbReference type="InterPro" id="IPR038469">
    <property type="entry name" value="tRNAHis_GuaTrfase_Thg1_sf"/>
</dbReference>
<feature type="binding site" evidence="16">
    <location>
        <position position="76"/>
    </location>
    <ligand>
        <name>Mg(2+)</name>
        <dbReference type="ChEBI" id="CHEBI:18420"/>
        <label>1</label>
        <note>catalytic</note>
    </ligand>
</feature>
<dbReference type="FunFam" id="3.30.70.3000:FF:000001">
    <property type="entry name" value="tRNA(His) guanylyltransferase"/>
    <property type="match status" value="1"/>
</dbReference>
<dbReference type="GeneID" id="30962323"/>
<keyword evidence="5 14" id="KW-0808">Transferase</keyword>
<evidence type="ECO:0000313" key="20">
    <source>
        <dbReference type="Proteomes" id="UP000095038"/>
    </source>
</evidence>
<keyword evidence="20" id="KW-1185">Reference proteome</keyword>
<sequence length="284" mass="34217">MAKSRFEYVKEFEKENYLLQNCYIIIRIDGKNFHKFSKEYQFEKPNDSRALNLMNKASLSLFSKFNDVIMAYGDSDEYSFLLRKNTVLYERRESKLNSIFVSFFTAYYNHYWNEFFPDNPLDVNRLPTFDSRCILYPSAENVKDYFKWRQVDCHINNLYNTTFWTLIEKGKLSPKEAENKLIGTLSSDKNEILFSQFGINYNNEKEIYKKGTIITRDYNYNKSNKEIENENENENKNKNTGKIFEVNLTERQKQRENKKIKRAKILIEHIDLIKDDFWKEKSIF</sequence>
<dbReference type="Proteomes" id="UP000095038">
    <property type="component" value="Unassembled WGS sequence"/>
</dbReference>
<feature type="binding site" evidence="15">
    <location>
        <begin position="29"/>
        <end position="34"/>
    </location>
    <ligand>
        <name>GTP</name>
        <dbReference type="ChEBI" id="CHEBI:37565"/>
    </ligand>
</feature>
<name>A0A1D2VE37_9ASCO</name>
<keyword evidence="11 14" id="KW-0342">GTP-binding</keyword>
<proteinExistence type="inferred from homology"/>
<dbReference type="Gene3D" id="3.30.70.3000">
    <property type="match status" value="1"/>
</dbReference>
<evidence type="ECO:0000256" key="6">
    <source>
        <dbReference type="ARBA" id="ARBA00022694"/>
    </source>
</evidence>
<keyword evidence="10 14" id="KW-0460">Magnesium</keyword>